<dbReference type="EMBL" id="KE345108">
    <property type="protein sequence ID" value="EXB93888.1"/>
    <property type="molecule type" value="Genomic_DNA"/>
</dbReference>
<dbReference type="InterPro" id="IPR036452">
    <property type="entry name" value="Ribo_hydro-like"/>
</dbReference>
<sequence>MEVLNRPAQSGRFNIRTQFPYYEETLYKPDLARRVKGKAVVFDMDMSAGDFLALIYLLKLPVEQIDLKITRFVGILISADGWASAATVDVLYDVLHMMGRDEIPVGLGEVFAMGQTHSAFSAIGDCTFRKSIRHLYGLARGLPRSPRRYVAGNSFGAPPDTPHPELRQPTALDVWKSNVESLNPDRSTTCRKSKSRSKNLKAAADN</sequence>
<keyword evidence="3" id="KW-1185">Reference proteome</keyword>
<evidence type="ECO:0000313" key="2">
    <source>
        <dbReference type="EMBL" id="EXB93888.1"/>
    </source>
</evidence>
<organism evidence="2 3">
    <name type="scientific">Morus notabilis</name>
    <dbReference type="NCBI Taxonomy" id="981085"/>
    <lineage>
        <taxon>Eukaryota</taxon>
        <taxon>Viridiplantae</taxon>
        <taxon>Streptophyta</taxon>
        <taxon>Embryophyta</taxon>
        <taxon>Tracheophyta</taxon>
        <taxon>Spermatophyta</taxon>
        <taxon>Magnoliopsida</taxon>
        <taxon>eudicotyledons</taxon>
        <taxon>Gunneridae</taxon>
        <taxon>Pentapetalae</taxon>
        <taxon>rosids</taxon>
        <taxon>fabids</taxon>
        <taxon>Rosales</taxon>
        <taxon>Moraceae</taxon>
        <taxon>Moreae</taxon>
        <taxon>Morus</taxon>
    </lineage>
</organism>
<name>W9S816_9ROSA</name>
<evidence type="ECO:0000256" key="1">
    <source>
        <dbReference type="SAM" id="MobiDB-lite"/>
    </source>
</evidence>
<dbReference type="AlphaFoldDB" id="W9S816"/>
<dbReference type="Gene3D" id="3.90.245.10">
    <property type="entry name" value="Ribonucleoside hydrolase-like"/>
    <property type="match status" value="1"/>
</dbReference>
<dbReference type="STRING" id="981085.W9S816"/>
<protein>
    <submittedName>
        <fullName evidence="2">Uncharacterized protein</fullName>
    </submittedName>
</protein>
<dbReference type="SUPFAM" id="SSF53590">
    <property type="entry name" value="Nucleoside hydrolase"/>
    <property type="match status" value="1"/>
</dbReference>
<gene>
    <name evidence="2" type="ORF">L484_002095</name>
</gene>
<proteinExistence type="predicted"/>
<feature type="region of interest" description="Disordered" evidence="1">
    <location>
        <begin position="183"/>
        <end position="206"/>
    </location>
</feature>
<dbReference type="eggNOG" id="KOG2938">
    <property type="taxonomic scope" value="Eukaryota"/>
</dbReference>
<dbReference type="GO" id="GO:0016799">
    <property type="term" value="F:hydrolase activity, hydrolyzing N-glycosyl compounds"/>
    <property type="evidence" value="ECO:0007669"/>
    <property type="project" value="InterPro"/>
</dbReference>
<evidence type="ECO:0000313" key="3">
    <source>
        <dbReference type="Proteomes" id="UP000030645"/>
    </source>
</evidence>
<reference evidence="3" key="1">
    <citation type="submission" date="2013-01" db="EMBL/GenBank/DDBJ databases">
        <title>Draft Genome Sequence of a Mulberry Tree, Morus notabilis C.K. Schneid.</title>
        <authorList>
            <person name="He N."/>
            <person name="Zhao S."/>
        </authorList>
    </citation>
    <scope>NUCLEOTIDE SEQUENCE</scope>
</reference>
<dbReference type="PANTHER" id="PTHR46692">
    <property type="entry name" value="INOSINE-URIDINE PREFERRING NUCLEOSIDE HYDROLASE FAMILY PROTEIN"/>
    <property type="match status" value="1"/>
</dbReference>
<feature type="compositionally biased region" description="Basic residues" evidence="1">
    <location>
        <begin position="189"/>
        <end position="199"/>
    </location>
</feature>
<accession>W9S816</accession>
<dbReference type="Proteomes" id="UP000030645">
    <property type="component" value="Unassembled WGS sequence"/>
</dbReference>
<dbReference type="PANTHER" id="PTHR46692:SF2">
    <property type="entry name" value="INOSINE_URIDINE-PREFERRING NUCLEOSIDE HYDROLASE DOMAIN-CONTAINING PROTEIN"/>
    <property type="match status" value="1"/>
</dbReference>